<sequence length="1088" mass="125414">RNHLRNNSKAKTLNILSYNISGLKGKIDNNLFLNFVKSYDIFILLETFVMKDNINYYEKFFSEYKLRWVYAKKVFNKGRASGGALLGIKLNIVPNLFFFSDVFNRTVISVRSSNLNLVIIPIYLNWASWDEEFASLSYFLDNLPNSKFMLIGDFNARMADRQTLPDELLIMNPMCSRVRKSKDLVCNGNGLKVLDLCDSLGLLILNGRFPDDSEGEFTFITGRGNSVIDYCGVSFDYIQFIKSFTVKTEIFSDHLPIECSIAIDISKDETCESRLLPRLSWRDSKLNVYRETLTSLITNIDALPEDPQESVNLLTGLIKKSYHLQSSKTLMKIVRHKPWFDYQCLQSRKRAFKLLNLFRKTNSCIVKIAYCEANNSFSLLCKAKKEQFFLSINEQLKSVRDSKQLWTLINHLRGSNFAYNNKISLNEWVSHFRSLLNPPSHPCPTLYAEPCVMSPTLDAPFSYEELHMVVSNLKNNKSPGYDRVSYEFYKYAPTSFLHKLLSLYNYIFESGTMPPTFSRSIIVPLHKSGDANRVCNYRGISCIDSMANIFSSLLLRRIESFVKDNDLLSECQAGFRRGYSSLDNLFILISAVNITFAQPRKKLYCFFVDFRAAFDSVHRSSLFLKLFNIGISSKLISALQALYSRSESAVRSKDGVSEFFSVGTGVRQGCVLSPLLFSIFLDDLPPVLEGGVRLGTTKVKVLLYADDVVLMADNPLLLQRNINILETYCKQWNLHINLSKSKILVFRRGGRLGSRECWRYGGQKIEIVKTYNYLGITLSSRLSFYEHFKRKISVAKLGINTTWANVISVNDAPLRVKYQIYKTVSRAVACYGAQVWGHEQYELLEKFQRYFLKKLFSLPACTPNYMLHIETSLDPVFLFTLKLNISYCLNLLELPDHRLPKIVAMEIIRRKLSWFSSWISLSQLHGVHFDSSIQDKSVWSKQLGSLISTLTHFYRKESLERAKNSDKYLLYQALIENKEDFGTHCGLNSVTCFNLSDLTLWFKLRGELLNLNRVPWMERDSDKEYCQVCNLRQPETLYHFLGECPAFVDSRKRFFGSDLISGRFIVELFSTSDRLLLKFARHIWGIRN</sequence>
<keyword evidence="2" id="KW-0548">Nucleotidyltransferase</keyword>
<feature type="non-terminal residue" evidence="2">
    <location>
        <position position="1"/>
    </location>
</feature>
<keyword evidence="2" id="KW-0695">RNA-directed DNA polymerase</keyword>
<dbReference type="InterPro" id="IPR043502">
    <property type="entry name" value="DNA/RNA_pol_sf"/>
</dbReference>
<dbReference type="InterPro" id="IPR036691">
    <property type="entry name" value="Endo/exonu/phosph_ase_sf"/>
</dbReference>
<dbReference type="EMBL" id="GBBI01001815">
    <property type="protein sequence ID" value="JAC16897.1"/>
    <property type="molecule type" value="mRNA"/>
</dbReference>
<dbReference type="GO" id="GO:0004519">
    <property type="term" value="F:endonuclease activity"/>
    <property type="evidence" value="ECO:0007669"/>
    <property type="project" value="UniProtKB-KW"/>
</dbReference>
<dbReference type="Gene3D" id="3.60.10.10">
    <property type="entry name" value="Endonuclease/exonuclease/phosphatase"/>
    <property type="match status" value="1"/>
</dbReference>
<keyword evidence="2" id="KW-0255">Endonuclease</keyword>
<keyword evidence="2" id="KW-0808">Transferase</keyword>
<evidence type="ECO:0000313" key="2">
    <source>
        <dbReference type="EMBL" id="JAC16897.1"/>
    </source>
</evidence>
<reference evidence="2" key="1">
    <citation type="journal article" date="2014" name="PLoS Negl. Trop. Dis.">
        <title>An updated insight into the Sialotranscriptome of Triatoma infestans: developmental stage and geographic variations.</title>
        <authorList>
            <person name="Schwarz A."/>
            <person name="Medrano-Mercado N."/>
            <person name="Schaub G.A."/>
            <person name="Struchiner C.J."/>
            <person name="Bargues M.D."/>
            <person name="Levy M.Z."/>
            <person name="Ribeiro J.M."/>
        </authorList>
    </citation>
    <scope>NUCLEOTIDE SEQUENCE</scope>
    <source>
        <strain evidence="2">Chile</strain>
        <tissue evidence="2">Salivary glands</tissue>
    </source>
</reference>
<protein>
    <submittedName>
        <fullName evidence="2">Putative endonuclease-reverse transcriptase</fullName>
    </submittedName>
</protein>
<accession>A0A023F6N9</accession>
<dbReference type="SUPFAM" id="SSF56672">
    <property type="entry name" value="DNA/RNA polymerases"/>
    <property type="match status" value="1"/>
</dbReference>
<dbReference type="PROSITE" id="PS50878">
    <property type="entry name" value="RT_POL"/>
    <property type="match status" value="1"/>
</dbReference>
<evidence type="ECO:0000259" key="1">
    <source>
        <dbReference type="PROSITE" id="PS50878"/>
    </source>
</evidence>
<organism evidence="2">
    <name type="scientific">Triatoma infestans</name>
    <name type="common">Assassin bug</name>
    <dbReference type="NCBI Taxonomy" id="30076"/>
    <lineage>
        <taxon>Eukaryota</taxon>
        <taxon>Metazoa</taxon>
        <taxon>Ecdysozoa</taxon>
        <taxon>Arthropoda</taxon>
        <taxon>Hexapoda</taxon>
        <taxon>Insecta</taxon>
        <taxon>Pterygota</taxon>
        <taxon>Neoptera</taxon>
        <taxon>Paraneoptera</taxon>
        <taxon>Hemiptera</taxon>
        <taxon>Heteroptera</taxon>
        <taxon>Panheteroptera</taxon>
        <taxon>Cimicomorpha</taxon>
        <taxon>Reduviidae</taxon>
        <taxon>Triatominae</taxon>
        <taxon>Triatoma</taxon>
    </lineage>
</organism>
<dbReference type="SUPFAM" id="SSF56219">
    <property type="entry name" value="DNase I-like"/>
    <property type="match status" value="1"/>
</dbReference>
<dbReference type="AlphaFoldDB" id="A0A023F6N9"/>
<dbReference type="CDD" id="cd01650">
    <property type="entry name" value="RT_nLTR_like"/>
    <property type="match status" value="1"/>
</dbReference>
<dbReference type="Pfam" id="PF00078">
    <property type="entry name" value="RVT_1"/>
    <property type="match status" value="1"/>
</dbReference>
<dbReference type="PANTHER" id="PTHR47027:SF20">
    <property type="entry name" value="REVERSE TRANSCRIPTASE-LIKE PROTEIN WITH RNA-DIRECTED DNA POLYMERASE DOMAIN"/>
    <property type="match status" value="1"/>
</dbReference>
<dbReference type="PANTHER" id="PTHR47027">
    <property type="entry name" value="REVERSE TRANSCRIPTASE DOMAIN-CONTAINING PROTEIN"/>
    <property type="match status" value="1"/>
</dbReference>
<feature type="domain" description="Reverse transcriptase" evidence="1">
    <location>
        <begin position="506"/>
        <end position="778"/>
    </location>
</feature>
<proteinExistence type="evidence at transcript level"/>
<keyword evidence="2" id="KW-0540">Nuclease</keyword>
<keyword evidence="2" id="KW-0378">Hydrolase</keyword>
<dbReference type="GO" id="GO:0003964">
    <property type="term" value="F:RNA-directed DNA polymerase activity"/>
    <property type="evidence" value="ECO:0007669"/>
    <property type="project" value="UniProtKB-KW"/>
</dbReference>
<feature type="non-terminal residue" evidence="2">
    <location>
        <position position="1088"/>
    </location>
</feature>
<dbReference type="InterPro" id="IPR000477">
    <property type="entry name" value="RT_dom"/>
</dbReference>
<name>A0A023F6N9_TRIIF</name>